<evidence type="ECO:0000256" key="1">
    <source>
        <dbReference type="SAM" id="Phobius"/>
    </source>
</evidence>
<keyword evidence="1" id="KW-0472">Membrane</keyword>
<reference evidence="2 3" key="1">
    <citation type="submission" date="2019-06" db="EMBL/GenBank/DDBJ databases">
        <title>Sequencing the genomes of 1000 actinobacteria strains.</title>
        <authorList>
            <person name="Klenk H.-P."/>
        </authorList>
    </citation>
    <scope>NUCLEOTIDE SEQUENCE [LARGE SCALE GENOMIC DNA]</scope>
    <source>
        <strain evidence="2 3">DSM 44826</strain>
    </source>
</reference>
<dbReference type="EMBL" id="VIWT01000006">
    <property type="protein sequence ID" value="TWF72997.1"/>
    <property type="molecule type" value="Genomic_DNA"/>
</dbReference>
<keyword evidence="1" id="KW-0812">Transmembrane</keyword>
<feature type="transmembrane region" description="Helical" evidence="1">
    <location>
        <begin position="65"/>
        <end position="84"/>
    </location>
</feature>
<name>A0A561SDR4_9ACTN</name>
<dbReference type="Proteomes" id="UP000317940">
    <property type="component" value="Unassembled WGS sequence"/>
</dbReference>
<comment type="caution">
    <text evidence="2">The sequence shown here is derived from an EMBL/GenBank/DDBJ whole genome shotgun (WGS) entry which is preliminary data.</text>
</comment>
<evidence type="ECO:0000313" key="2">
    <source>
        <dbReference type="EMBL" id="TWF72997.1"/>
    </source>
</evidence>
<keyword evidence="1" id="KW-1133">Transmembrane helix</keyword>
<feature type="transmembrane region" description="Helical" evidence="1">
    <location>
        <begin position="96"/>
        <end position="116"/>
    </location>
</feature>
<gene>
    <name evidence="2" type="ORF">FHX73_16148</name>
</gene>
<dbReference type="AlphaFoldDB" id="A0A561SDR4"/>
<organism evidence="2 3">
    <name type="scientific">Kitasatospora viridis</name>
    <dbReference type="NCBI Taxonomy" id="281105"/>
    <lineage>
        <taxon>Bacteria</taxon>
        <taxon>Bacillati</taxon>
        <taxon>Actinomycetota</taxon>
        <taxon>Actinomycetes</taxon>
        <taxon>Kitasatosporales</taxon>
        <taxon>Streptomycetaceae</taxon>
        <taxon>Kitasatospora</taxon>
    </lineage>
</organism>
<accession>A0A561SDR4</accession>
<keyword evidence="3" id="KW-1185">Reference proteome</keyword>
<evidence type="ECO:0000313" key="3">
    <source>
        <dbReference type="Proteomes" id="UP000317940"/>
    </source>
</evidence>
<protein>
    <submittedName>
        <fullName evidence="2">Uncharacterized protein</fullName>
    </submittedName>
</protein>
<proteinExistence type="predicted"/>
<feature type="transmembrane region" description="Helical" evidence="1">
    <location>
        <begin position="31"/>
        <end position="49"/>
    </location>
</feature>
<sequence>MVGRLLLPVLFTGPLLTPAQGAIEGDGGALYYVWAVAFAAVAVVLAEWARRAQRSPAGSHRRHPAWLAATVGLAAVAWLLPDAWFLPTSGSPDQTALVKAALGSAFGLAVAGALLWPRLLRPGAAAAVALLACWPLLRPTIVHHEVAAGVARTGHPPRDLFVAGTLHGSDPTGYQFTDGAVSLGFIPFDAAFDDGPVAYLSARRRTGAPCDVLLAAAGPHATCTDDGHGTWHVTAPDFGSGFARVEGTVLVTVDNDGGSLPDAQLLALLDSAHPASDAELVSHT</sequence>